<dbReference type="Pfam" id="PF14332">
    <property type="entry name" value="DUF4388"/>
    <property type="match status" value="1"/>
</dbReference>
<evidence type="ECO:0000313" key="3">
    <source>
        <dbReference type="Proteomes" id="UP000282321"/>
    </source>
</evidence>
<dbReference type="InterPro" id="IPR025497">
    <property type="entry name" value="PatA-like_N"/>
</dbReference>
<protein>
    <recommendedName>
        <fullName evidence="1">PatA-like N-terminal domain-containing protein</fullName>
    </recommendedName>
</protein>
<dbReference type="EMBL" id="QNBC01000033">
    <property type="protein sequence ID" value="RKX66762.1"/>
    <property type="molecule type" value="Genomic_DNA"/>
</dbReference>
<proteinExistence type="predicted"/>
<organism evidence="2 3">
    <name type="scientific">candidate division TA06 bacterium</name>
    <dbReference type="NCBI Taxonomy" id="2250710"/>
    <lineage>
        <taxon>Bacteria</taxon>
        <taxon>Bacteria division TA06</taxon>
    </lineage>
</organism>
<dbReference type="SUPFAM" id="SSF48452">
    <property type="entry name" value="TPR-like"/>
    <property type="match status" value="1"/>
</dbReference>
<reference evidence="2 3" key="1">
    <citation type="submission" date="2018-06" db="EMBL/GenBank/DDBJ databases">
        <title>Extensive metabolic versatility and redundancy in microbially diverse, dynamic hydrothermal sediments.</title>
        <authorList>
            <person name="Dombrowski N."/>
            <person name="Teske A."/>
            <person name="Baker B.J."/>
        </authorList>
    </citation>
    <scope>NUCLEOTIDE SEQUENCE [LARGE SCALE GENOMIC DNA]</scope>
    <source>
        <strain evidence="2">B35_G9</strain>
    </source>
</reference>
<dbReference type="Proteomes" id="UP000282321">
    <property type="component" value="Unassembled WGS sequence"/>
</dbReference>
<dbReference type="AlphaFoldDB" id="A0A660SAK8"/>
<dbReference type="PANTHER" id="PTHR36304:SF4">
    <property type="entry name" value="DUF4388 DOMAIN-CONTAINING PROTEIN"/>
    <property type="match status" value="1"/>
</dbReference>
<comment type="caution">
    <text evidence="2">The sequence shown here is derived from an EMBL/GenBank/DDBJ whole genome shotgun (WGS) entry which is preliminary data.</text>
</comment>
<sequence>MDFNNYGGILMAITGNIKELNIVDILQMLSLSQKSGRFKIINTIDNDTAYLYISSGRIVLGYLLSRDIKVKLLEKLGGDSSTGQYTDKYKELSIGDFLRLIVKDGSCSPSYIKDILTKEIQLVIYRIFKWNEGTFSFDESDVEKEFPVEYLPSVRIENVIMEGSRQIDEWGVINSKIKSLSDIVILDMASEDINEIDLTPREWMIISYINGARSVQDIIDIVGDEFETAKTIYGLLTAGICKLVSESNKAPLHKESIIKLIDDGKFSEALKAIKNKRNQSGNKNDLLLIEAEIFWKTEQYDLAIRNYETYLNEVANLPSIVYDLALCYIFAGNIEKARSLIRSIATEDIGFEIIDRVEQLKDSIDKIWNMKNDRIPVYKRIGYDGSE</sequence>
<dbReference type="PANTHER" id="PTHR36304">
    <property type="entry name" value="DOMAIN GTPASE-ACTIVATING PROTEIN, PUTATIVE-RELATED-RELATED"/>
    <property type="match status" value="1"/>
</dbReference>
<dbReference type="Gene3D" id="1.25.40.10">
    <property type="entry name" value="Tetratricopeptide repeat domain"/>
    <property type="match status" value="1"/>
</dbReference>
<feature type="domain" description="PatA-like N-terminal" evidence="1">
    <location>
        <begin position="14"/>
        <end position="170"/>
    </location>
</feature>
<evidence type="ECO:0000259" key="1">
    <source>
        <dbReference type="Pfam" id="PF14332"/>
    </source>
</evidence>
<name>A0A660SAK8_UNCT6</name>
<evidence type="ECO:0000313" key="2">
    <source>
        <dbReference type="EMBL" id="RKX66762.1"/>
    </source>
</evidence>
<dbReference type="InterPro" id="IPR011990">
    <property type="entry name" value="TPR-like_helical_dom_sf"/>
</dbReference>
<accession>A0A660SAK8</accession>
<gene>
    <name evidence="2" type="ORF">DRP44_03390</name>
</gene>